<keyword evidence="12" id="KW-0472">Membrane</keyword>
<comment type="subcellular location">
    <subcellularLocation>
        <location evidence="12">Cell inner membrane</location>
        <topology evidence="12">Lipid-anchor</topology>
        <orientation evidence="12">Periplasmic side</orientation>
    </subcellularLocation>
</comment>
<dbReference type="GO" id="GO:0046872">
    <property type="term" value="F:metal ion binding"/>
    <property type="evidence" value="ECO:0007669"/>
    <property type="project" value="UniProtKB-UniRule"/>
</dbReference>
<keyword evidence="12" id="KW-0997">Cell inner membrane</keyword>
<feature type="binding site" evidence="11">
    <location>
        <position position="167"/>
    </location>
    <ligand>
        <name>Mg(2+)</name>
        <dbReference type="ChEBI" id="CHEBI:18420"/>
    </ligand>
</feature>
<evidence type="ECO:0000256" key="7">
    <source>
        <dbReference type="ARBA" id="ARBA00022842"/>
    </source>
</evidence>
<reference evidence="13 14" key="1">
    <citation type="submission" date="2019-05" db="EMBL/GenBank/DDBJ databases">
        <title>Polaribacter aestuariivivens sp. nov., isolated from a tidal flat.</title>
        <authorList>
            <person name="Yoon J.-H."/>
        </authorList>
    </citation>
    <scope>NUCLEOTIDE SEQUENCE [LARGE SCALE GENOMIC DNA]</scope>
    <source>
        <strain evidence="13 14">DBTF-3</strain>
    </source>
</reference>
<comment type="cofactor">
    <cofactor evidence="11">
        <name>Mg(2+)</name>
        <dbReference type="ChEBI" id="CHEBI:18420"/>
    </cofactor>
    <cofactor evidence="11">
        <name>Mn(2+)</name>
        <dbReference type="ChEBI" id="CHEBI:29035"/>
    </cofactor>
    <text evidence="11">Magnesium. Can also use manganese.</text>
</comment>
<dbReference type="PROSITE" id="PS51257">
    <property type="entry name" value="PROKAR_LIPOPROTEIN"/>
    <property type="match status" value="1"/>
</dbReference>
<keyword evidence="14" id="KW-1185">Reference proteome</keyword>
<dbReference type="Proteomes" id="UP000307140">
    <property type="component" value="Unassembled WGS sequence"/>
</dbReference>
<comment type="function">
    <text evidence="12">Flavin transferase that catalyzes the transfer of the FMN moiety of FAD and its covalent binding to the hydroxyl group of a threonine residue in a target flavoprotein.</text>
</comment>
<evidence type="ECO:0000256" key="1">
    <source>
        <dbReference type="ARBA" id="ARBA00011955"/>
    </source>
</evidence>
<keyword evidence="5 10" id="KW-0479">Metal-binding</keyword>
<evidence type="ECO:0000256" key="5">
    <source>
        <dbReference type="ARBA" id="ARBA00022723"/>
    </source>
</evidence>
<dbReference type="InterPro" id="IPR024932">
    <property type="entry name" value="ApbE"/>
</dbReference>
<feature type="binding site" evidence="11">
    <location>
        <position position="282"/>
    </location>
    <ligand>
        <name>Mg(2+)</name>
        <dbReference type="ChEBI" id="CHEBI:18420"/>
    </ligand>
</feature>
<evidence type="ECO:0000256" key="12">
    <source>
        <dbReference type="RuleBase" id="RU363002"/>
    </source>
</evidence>
<evidence type="ECO:0000256" key="11">
    <source>
        <dbReference type="PIRSR" id="PIRSR006268-2"/>
    </source>
</evidence>
<accession>A0A5S3N435</accession>
<dbReference type="InterPro" id="IPR003374">
    <property type="entry name" value="ApbE-like_sf"/>
</dbReference>
<evidence type="ECO:0000256" key="2">
    <source>
        <dbReference type="ARBA" id="ARBA00016337"/>
    </source>
</evidence>
<dbReference type="AlphaFoldDB" id="A0A5S3N435"/>
<keyword evidence="7 10" id="KW-0460">Magnesium</keyword>
<dbReference type="GO" id="GO:0005886">
    <property type="term" value="C:plasma membrane"/>
    <property type="evidence" value="ECO:0007669"/>
    <property type="project" value="UniProtKB-SubCell"/>
</dbReference>
<keyword evidence="12" id="KW-0449">Lipoprotein</keyword>
<keyword evidence="12" id="KW-1003">Cell membrane</keyword>
<dbReference type="EC" id="2.7.1.180" evidence="1 10"/>
<comment type="similarity">
    <text evidence="10 12">Belongs to the ApbE family.</text>
</comment>
<keyword evidence="3 10" id="KW-0285">Flavoprotein</keyword>
<keyword evidence="4 10" id="KW-0808">Transferase</keyword>
<dbReference type="OrthoDB" id="9778595at2"/>
<dbReference type="GO" id="GO:0016740">
    <property type="term" value="F:transferase activity"/>
    <property type="evidence" value="ECO:0007669"/>
    <property type="project" value="UniProtKB-UniRule"/>
</dbReference>
<evidence type="ECO:0000256" key="3">
    <source>
        <dbReference type="ARBA" id="ARBA00022630"/>
    </source>
</evidence>
<proteinExistence type="inferred from homology"/>
<dbReference type="Pfam" id="PF02424">
    <property type="entry name" value="ApbE"/>
    <property type="match status" value="1"/>
</dbReference>
<sequence length="328" mass="37005">MKTFKFSLFLGIILLFTSCKNELKTTDFTLKGFVFGTTYKITYLNGTQNFQKPIDSLFRLVNKSLSTYIPTSDISKINNGDTTIVVDEMFAEVFKKSKRIYNETDGFFDPTVGNLVNAWGFGPKNEKIDLTNEQVSNQMQFVGLHKVELQNHKIVKENPKIYLDFNSIAKGYGIDVIARFFNSKGIANYLIEIGGEIRAKGTKKNNNPWLIKLVNPTENTNGYKTLNLSNKSMATSGNYRKFRISEDGKKYVHTINPKTGFAIESNLLSASVIANLDCADVDAYATAFMAMGLEKTKAFIVKNNSIKVILIYLNEDGNLEEFTNYTYN</sequence>
<feature type="binding site" evidence="11">
    <location>
        <position position="286"/>
    </location>
    <ligand>
        <name>Mg(2+)</name>
        <dbReference type="ChEBI" id="CHEBI:18420"/>
    </ligand>
</feature>
<dbReference type="PANTHER" id="PTHR30040">
    <property type="entry name" value="THIAMINE BIOSYNTHESIS LIPOPROTEIN APBE"/>
    <property type="match status" value="1"/>
</dbReference>
<comment type="catalytic activity">
    <reaction evidence="9 10 12">
        <text>L-threonyl-[protein] + FAD = FMN-L-threonyl-[protein] + AMP + H(+)</text>
        <dbReference type="Rhea" id="RHEA:36847"/>
        <dbReference type="Rhea" id="RHEA-COMP:11060"/>
        <dbReference type="Rhea" id="RHEA-COMP:11061"/>
        <dbReference type="ChEBI" id="CHEBI:15378"/>
        <dbReference type="ChEBI" id="CHEBI:30013"/>
        <dbReference type="ChEBI" id="CHEBI:57692"/>
        <dbReference type="ChEBI" id="CHEBI:74257"/>
        <dbReference type="ChEBI" id="CHEBI:456215"/>
        <dbReference type="EC" id="2.7.1.180"/>
    </reaction>
</comment>
<dbReference type="PIRSF" id="PIRSF006268">
    <property type="entry name" value="ApbE"/>
    <property type="match status" value="1"/>
</dbReference>
<dbReference type="Gene3D" id="3.10.520.10">
    <property type="entry name" value="ApbE-like domains"/>
    <property type="match status" value="1"/>
</dbReference>
<dbReference type="SUPFAM" id="SSF143631">
    <property type="entry name" value="ApbE-like"/>
    <property type="match status" value="1"/>
</dbReference>
<evidence type="ECO:0000256" key="9">
    <source>
        <dbReference type="ARBA" id="ARBA00048540"/>
    </source>
</evidence>
<evidence type="ECO:0000256" key="6">
    <source>
        <dbReference type="ARBA" id="ARBA00022827"/>
    </source>
</evidence>
<dbReference type="RefSeq" id="WP_138535916.1">
    <property type="nucleotide sequence ID" value="NZ_VANR01000004.1"/>
</dbReference>
<dbReference type="EMBL" id="VANR01000004">
    <property type="protein sequence ID" value="TMM30065.1"/>
    <property type="molecule type" value="Genomic_DNA"/>
</dbReference>
<evidence type="ECO:0000256" key="10">
    <source>
        <dbReference type="PIRNR" id="PIRNR006268"/>
    </source>
</evidence>
<comment type="caution">
    <text evidence="13">The sequence shown here is derived from an EMBL/GenBank/DDBJ whole genome shotgun (WGS) entry which is preliminary data.</text>
</comment>
<evidence type="ECO:0000313" key="14">
    <source>
        <dbReference type="Proteomes" id="UP000307140"/>
    </source>
</evidence>
<keyword evidence="6 10" id="KW-0274">FAD</keyword>
<name>A0A5S3N435_9FLAO</name>
<evidence type="ECO:0000256" key="8">
    <source>
        <dbReference type="ARBA" id="ARBA00031306"/>
    </source>
</evidence>
<evidence type="ECO:0000313" key="13">
    <source>
        <dbReference type="EMBL" id="TMM30065.1"/>
    </source>
</evidence>
<dbReference type="PANTHER" id="PTHR30040:SF2">
    <property type="entry name" value="FAD:PROTEIN FMN TRANSFERASE"/>
    <property type="match status" value="1"/>
</dbReference>
<evidence type="ECO:0000256" key="4">
    <source>
        <dbReference type="ARBA" id="ARBA00022679"/>
    </source>
</evidence>
<organism evidence="13 14">
    <name type="scientific">Polaribacter aestuariivivens</name>
    <dbReference type="NCBI Taxonomy" id="2304626"/>
    <lineage>
        <taxon>Bacteria</taxon>
        <taxon>Pseudomonadati</taxon>
        <taxon>Bacteroidota</taxon>
        <taxon>Flavobacteriia</taxon>
        <taxon>Flavobacteriales</taxon>
        <taxon>Flavobacteriaceae</taxon>
    </lineage>
</organism>
<gene>
    <name evidence="13" type="ORF">FDT66_09390</name>
</gene>
<protein>
    <recommendedName>
        <fullName evidence="2 10">FAD:protein FMN transferase</fullName>
        <ecNumber evidence="1 10">2.7.1.180</ecNumber>
    </recommendedName>
    <alternativeName>
        <fullName evidence="8 10">Flavin transferase</fullName>
    </alternativeName>
</protein>